<dbReference type="AlphaFoldDB" id="A0A0E9SPE8"/>
<protein>
    <submittedName>
        <fullName evidence="1">Uncharacterized protein</fullName>
    </submittedName>
</protein>
<accession>A0A0E9SPE8</accession>
<organism evidence="1">
    <name type="scientific">Anguilla anguilla</name>
    <name type="common">European freshwater eel</name>
    <name type="synonym">Muraena anguilla</name>
    <dbReference type="NCBI Taxonomy" id="7936"/>
    <lineage>
        <taxon>Eukaryota</taxon>
        <taxon>Metazoa</taxon>
        <taxon>Chordata</taxon>
        <taxon>Craniata</taxon>
        <taxon>Vertebrata</taxon>
        <taxon>Euteleostomi</taxon>
        <taxon>Actinopterygii</taxon>
        <taxon>Neopterygii</taxon>
        <taxon>Teleostei</taxon>
        <taxon>Anguilliformes</taxon>
        <taxon>Anguillidae</taxon>
        <taxon>Anguilla</taxon>
    </lineage>
</organism>
<reference evidence="1" key="2">
    <citation type="journal article" date="2015" name="Fish Shellfish Immunol.">
        <title>Early steps in the European eel (Anguilla anguilla)-Vibrio vulnificus interaction in the gills: Role of the RtxA13 toxin.</title>
        <authorList>
            <person name="Callol A."/>
            <person name="Pajuelo D."/>
            <person name="Ebbesson L."/>
            <person name="Teles M."/>
            <person name="MacKenzie S."/>
            <person name="Amaro C."/>
        </authorList>
    </citation>
    <scope>NUCLEOTIDE SEQUENCE</scope>
</reference>
<sequence length="54" mass="5857">MFCFNQLFCRESVVEFTAVRRSPVFCKAPLVFGEIELAFGPLAAIATAPPSCSS</sequence>
<name>A0A0E9SPE8_ANGAN</name>
<dbReference type="EMBL" id="GBXM01066032">
    <property type="protein sequence ID" value="JAH42545.1"/>
    <property type="molecule type" value="Transcribed_RNA"/>
</dbReference>
<reference evidence="1" key="1">
    <citation type="submission" date="2014-11" db="EMBL/GenBank/DDBJ databases">
        <authorList>
            <person name="Amaro Gonzalez C."/>
        </authorList>
    </citation>
    <scope>NUCLEOTIDE SEQUENCE</scope>
</reference>
<proteinExistence type="predicted"/>
<evidence type="ECO:0000313" key="1">
    <source>
        <dbReference type="EMBL" id="JAH42545.1"/>
    </source>
</evidence>